<dbReference type="RefSeq" id="WP_181198019.1">
    <property type="nucleotide sequence ID" value="NZ_PVNK01000188.1"/>
</dbReference>
<evidence type="ECO:0000256" key="1">
    <source>
        <dbReference type="SAM" id="MobiDB-lite"/>
    </source>
</evidence>
<dbReference type="AlphaFoldDB" id="A0A2S9XK97"/>
<protein>
    <submittedName>
        <fullName evidence="2">Uncharacterized protein</fullName>
    </submittedName>
</protein>
<dbReference type="Proteomes" id="UP000237968">
    <property type="component" value="Unassembled WGS sequence"/>
</dbReference>
<evidence type="ECO:0000313" key="2">
    <source>
        <dbReference type="EMBL" id="PRP93257.1"/>
    </source>
</evidence>
<reference evidence="2 3" key="1">
    <citation type="submission" date="2018-03" db="EMBL/GenBank/DDBJ databases">
        <title>Draft Genome Sequences of the Obligatory Marine Myxobacteria Enhygromyxa salina SWB005.</title>
        <authorList>
            <person name="Poehlein A."/>
            <person name="Moghaddam J.A."/>
            <person name="Harms H."/>
            <person name="Alanjari M."/>
            <person name="Koenig G.M."/>
            <person name="Daniel R."/>
            <person name="Schaeberle T.F."/>
        </authorList>
    </citation>
    <scope>NUCLEOTIDE SEQUENCE [LARGE SCALE GENOMIC DNA]</scope>
    <source>
        <strain evidence="2 3">SWB005</strain>
    </source>
</reference>
<feature type="region of interest" description="Disordered" evidence="1">
    <location>
        <begin position="248"/>
        <end position="269"/>
    </location>
</feature>
<sequence>MARGPTALAFCADALPEALQVKKRLPVELREASFFVYWPGDESPIWLPNRRPSSDGQPWMNKRGAAWKATKWLDEVIGRLPMRAVKRLMPGRSFVSRTHLRGDFDRRSLAWVRKALAKQDFEVLDIDALLAEDTDPRDDWDGLVLECVAGGGAAGSYDLRWLAGDRGSLREMADWLEDPESYSREEGASAAERESWFLHVVRGGEVERSVDLREHIRVDKEPLEAWLAGPAKTAKRVRVSWSAMKLPRPTKRRVAPGDEVSLRGLGPDEDDLIRLRHGVNE</sequence>
<gene>
    <name evidence="2" type="ORF">ENSA5_43520</name>
</gene>
<organism evidence="2 3">
    <name type="scientific">Enhygromyxa salina</name>
    <dbReference type="NCBI Taxonomy" id="215803"/>
    <lineage>
        <taxon>Bacteria</taxon>
        <taxon>Pseudomonadati</taxon>
        <taxon>Myxococcota</taxon>
        <taxon>Polyangia</taxon>
        <taxon>Nannocystales</taxon>
        <taxon>Nannocystaceae</taxon>
        <taxon>Enhygromyxa</taxon>
    </lineage>
</organism>
<evidence type="ECO:0000313" key="3">
    <source>
        <dbReference type="Proteomes" id="UP000237968"/>
    </source>
</evidence>
<comment type="caution">
    <text evidence="2">The sequence shown here is derived from an EMBL/GenBank/DDBJ whole genome shotgun (WGS) entry which is preliminary data.</text>
</comment>
<name>A0A2S9XK97_9BACT</name>
<accession>A0A2S9XK97</accession>
<keyword evidence="3" id="KW-1185">Reference proteome</keyword>
<dbReference type="EMBL" id="PVNK01000188">
    <property type="protein sequence ID" value="PRP93257.1"/>
    <property type="molecule type" value="Genomic_DNA"/>
</dbReference>
<proteinExistence type="predicted"/>